<dbReference type="Proteomes" id="UP000216943">
    <property type="component" value="Unassembled WGS sequence"/>
</dbReference>
<proteinExistence type="predicted"/>
<dbReference type="OrthoDB" id="9869681at2"/>
<sequence>MDNSSKELQSEIETILGLNEEVKTKIFLLEKLKFQFVFQHEQDLIDEAIEKVKLDKLEDNYYNYQEILSNFQSYPDELVIDSINGILKNETSEIDKIKQIFYSAHKPSLKFHALDKLIRLEENFDFFYNQKIFNTKDILPFKKSLAYVKVSQLLQSNNLSEEHIQDLLKIIFNEKVLIVDYFLDEKYQQKIIETAMIFLDKIK</sequence>
<evidence type="ECO:0000313" key="1">
    <source>
        <dbReference type="EMBL" id="PAK21486.1"/>
    </source>
</evidence>
<protein>
    <submittedName>
        <fullName evidence="1">Uncharacterized protein</fullName>
    </submittedName>
</protein>
<accession>A0A269TK92</accession>
<dbReference type="EMBL" id="NQNY01000004">
    <property type="protein sequence ID" value="PAK21486.1"/>
    <property type="molecule type" value="Genomic_DNA"/>
</dbReference>
<evidence type="ECO:0000313" key="2">
    <source>
        <dbReference type="Proteomes" id="UP000216943"/>
    </source>
</evidence>
<reference evidence="2" key="1">
    <citation type="submission" date="2017-08" db="EMBL/GenBank/DDBJ databases">
        <authorList>
            <person name="Alvarez-Ponce D."/>
            <person name="Weitzman C.L."/>
            <person name="Tillett R.L."/>
            <person name="Sandmeier F.C."/>
            <person name="Tracy C.R."/>
        </authorList>
    </citation>
    <scope>NUCLEOTIDE SEQUENCE [LARGE SCALE GENOMIC DNA]</scope>
    <source>
        <strain evidence="2">723</strain>
    </source>
</reference>
<dbReference type="RefSeq" id="WP_095334655.1">
    <property type="nucleotide sequence ID" value="NZ_NQNY01000004.1"/>
</dbReference>
<name>A0A269TK92_9BACT</name>
<comment type="caution">
    <text evidence="1">The sequence shown here is derived from an EMBL/GenBank/DDBJ whole genome shotgun (WGS) entry which is preliminary data.</text>
</comment>
<dbReference type="AlphaFoldDB" id="A0A269TK92"/>
<gene>
    <name evidence="1" type="ORF">CJJ23_01695</name>
</gene>
<organism evidence="1 2">
    <name type="scientific">Mycoplasmopsis agassizii</name>
    <dbReference type="NCBI Taxonomy" id="33922"/>
    <lineage>
        <taxon>Bacteria</taxon>
        <taxon>Bacillati</taxon>
        <taxon>Mycoplasmatota</taxon>
        <taxon>Mycoplasmoidales</taxon>
        <taxon>Metamycoplasmataceae</taxon>
        <taxon>Mycoplasmopsis</taxon>
    </lineage>
</organism>